<evidence type="ECO:0000256" key="1">
    <source>
        <dbReference type="SAM" id="Coils"/>
    </source>
</evidence>
<proteinExistence type="predicted"/>
<dbReference type="RefSeq" id="XP_012196839.1">
    <property type="nucleotide sequence ID" value="XM_012341449.1"/>
</dbReference>
<feature type="coiled-coil region" evidence="1">
    <location>
        <begin position="79"/>
        <end position="140"/>
    </location>
</feature>
<reference evidence="3 4" key="1">
    <citation type="journal article" date="2013" name="PLoS Genet.">
        <title>Distinctive expansion of potential virulence genes in the genome of the oomycete fish pathogen Saprolegnia parasitica.</title>
        <authorList>
            <person name="Jiang R.H."/>
            <person name="de Bruijn I."/>
            <person name="Haas B.J."/>
            <person name="Belmonte R."/>
            <person name="Lobach L."/>
            <person name="Christie J."/>
            <person name="van den Ackerveken G."/>
            <person name="Bottin A."/>
            <person name="Bulone V."/>
            <person name="Diaz-Moreno S.M."/>
            <person name="Dumas B."/>
            <person name="Fan L."/>
            <person name="Gaulin E."/>
            <person name="Govers F."/>
            <person name="Grenville-Briggs L.J."/>
            <person name="Horner N.R."/>
            <person name="Levin J.Z."/>
            <person name="Mammella M."/>
            <person name="Meijer H.J."/>
            <person name="Morris P."/>
            <person name="Nusbaum C."/>
            <person name="Oome S."/>
            <person name="Phillips A.J."/>
            <person name="van Rooyen D."/>
            <person name="Rzeszutek E."/>
            <person name="Saraiva M."/>
            <person name="Secombes C.J."/>
            <person name="Seidl M.F."/>
            <person name="Snel B."/>
            <person name="Stassen J.H."/>
            <person name="Sykes S."/>
            <person name="Tripathy S."/>
            <person name="van den Berg H."/>
            <person name="Vega-Arreguin J.C."/>
            <person name="Wawra S."/>
            <person name="Young S.K."/>
            <person name="Zeng Q."/>
            <person name="Dieguez-Uribeondo J."/>
            <person name="Russ C."/>
            <person name="Tyler B.M."/>
            <person name="van West P."/>
        </authorList>
    </citation>
    <scope>NUCLEOTIDE SEQUENCE [LARGE SCALE GENOMIC DNA]</scope>
    <source>
        <strain evidence="3 4">CBS 223.65</strain>
    </source>
</reference>
<dbReference type="VEuPathDB" id="FungiDB:SPRG_02862"/>
<dbReference type="OMA" id="PMAETRH"/>
<keyword evidence="1" id="KW-0175">Coiled coil</keyword>
<evidence type="ECO:0000313" key="4">
    <source>
        <dbReference type="Proteomes" id="UP000030745"/>
    </source>
</evidence>
<dbReference type="EMBL" id="KK583195">
    <property type="protein sequence ID" value="KDO32385.1"/>
    <property type="molecule type" value="Genomic_DNA"/>
</dbReference>
<dbReference type="STRING" id="695850.A0A067CT06"/>
<gene>
    <name evidence="3" type="ORF">SPRG_02862</name>
</gene>
<accession>A0A067CT06</accession>
<feature type="region of interest" description="Disordered" evidence="2">
    <location>
        <begin position="36"/>
        <end position="59"/>
    </location>
</feature>
<dbReference type="GeneID" id="24125401"/>
<evidence type="ECO:0000256" key="2">
    <source>
        <dbReference type="SAM" id="MobiDB-lite"/>
    </source>
</evidence>
<feature type="coiled-coil region" evidence="1">
    <location>
        <begin position="4"/>
        <end position="31"/>
    </location>
</feature>
<dbReference type="OrthoDB" id="79638at2759"/>
<sequence length="252" mass="28637">METALDWEHRCQQQQDEIHLLKQQISRLEQRLHGGDENAVANGQDTTSDDGGDSESFSTRLEHERQLLERASALVTRQKVDLKAQAHKLKHEKEAWRLEHARGRSAAVVSEMKRVLDTSVQSLNRNMRQLRATEERILARRRHMHARPASSELSDDASSISSAIPSLAHSRSSLCDDICSESSDAVSSLCESDAPSLLDELYRLHSDIAQNECPSFPPVHKDWHLPPMAETRHLHDPYVGLTDPLHRRPPRY</sequence>
<dbReference type="Proteomes" id="UP000030745">
    <property type="component" value="Unassembled WGS sequence"/>
</dbReference>
<keyword evidence="4" id="KW-1185">Reference proteome</keyword>
<organism evidence="3 4">
    <name type="scientific">Saprolegnia parasitica (strain CBS 223.65)</name>
    <dbReference type="NCBI Taxonomy" id="695850"/>
    <lineage>
        <taxon>Eukaryota</taxon>
        <taxon>Sar</taxon>
        <taxon>Stramenopiles</taxon>
        <taxon>Oomycota</taxon>
        <taxon>Saprolegniomycetes</taxon>
        <taxon>Saprolegniales</taxon>
        <taxon>Saprolegniaceae</taxon>
        <taxon>Saprolegnia</taxon>
    </lineage>
</organism>
<name>A0A067CT06_SAPPC</name>
<dbReference type="KEGG" id="spar:SPRG_02862"/>
<evidence type="ECO:0000313" key="3">
    <source>
        <dbReference type="EMBL" id="KDO32385.1"/>
    </source>
</evidence>
<dbReference type="AlphaFoldDB" id="A0A067CT06"/>
<protein>
    <submittedName>
        <fullName evidence="3">Uncharacterized protein</fullName>
    </submittedName>
</protein>